<name>A0A0K2TXQ7_LEPSM</name>
<protein>
    <submittedName>
        <fullName evidence="1">Uncharacterized protein</fullName>
    </submittedName>
</protein>
<dbReference type="EMBL" id="HACA01012825">
    <property type="protein sequence ID" value="CDW30186.1"/>
    <property type="molecule type" value="Transcribed_RNA"/>
</dbReference>
<dbReference type="AlphaFoldDB" id="A0A0K2TXQ7"/>
<reference evidence="1" key="1">
    <citation type="submission" date="2014-05" db="EMBL/GenBank/DDBJ databases">
        <authorList>
            <person name="Chronopoulou M."/>
        </authorList>
    </citation>
    <scope>NUCLEOTIDE SEQUENCE</scope>
    <source>
        <tissue evidence="1">Whole organism</tissue>
    </source>
</reference>
<evidence type="ECO:0000313" key="1">
    <source>
        <dbReference type="EMBL" id="CDW30186.1"/>
    </source>
</evidence>
<sequence length="77" mass="9295">MLITFLPNIIYVLKDYKDLNSLPKNHIVLNYQSQWDGLSIDEDYHLLLYHSRIFIPTEARKRVLQILNFPNARQLYF</sequence>
<accession>A0A0K2TXQ7</accession>
<organism evidence="1">
    <name type="scientific">Lepeophtheirus salmonis</name>
    <name type="common">Salmon louse</name>
    <name type="synonym">Caligus salmonis</name>
    <dbReference type="NCBI Taxonomy" id="72036"/>
    <lineage>
        <taxon>Eukaryota</taxon>
        <taxon>Metazoa</taxon>
        <taxon>Ecdysozoa</taxon>
        <taxon>Arthropoda</taxon>
        <taxon>Crustacea</taxon>
        <taxon>Multicrustacea</taxon>
        <taxon>Hexanauplia</taxon>
        <taxon>Copepoda</taxon>
        <taxon>Siphonostomatoida</taxon>
        <taxon>Caligidae</taxon>
        <taxon>Lepeophtheirus</taxon>
    </lineage>
</organism>
<proteinExistence type="predicted"/>